<dbReference type="AlphaFoldDB" id="A0AAV7T8Z3"/>
<feature type="compositionally biased region" description="Polar residues" evidence="1">
    <location>
        <begin position="116"/>
        <end position="129"/>
    </location>
</feature>
<sequence>MVAAPAAPKALLIPKIHRLLTAAPEAATLALLSFERPLRLRPVHRPDATDPSCWDPPAQSYPDGVLYTSWGNLGSTVVIISHRTPAYAQDRTWCLETAPSEEKIDSEIGQHAPANSMLQRSGTSADCLG</sequence>
<organism evidence="2 3">
    <name type="scientific">Pleurodeles waltl</name>
    <name type="common">Iberian ribbed newt</name>
    <dbReference type="NCBI Taxonomy" id="8319"/>
    <lineage>
        <taxon>Eukaryota</taxon>
        <taxon>Metazoa</taxon>
        <taxon>Chordata</taxon>
        <taxon>Craniata</taxon>
        <taxon>Vertebrata</taxon>
        <taxon>Euteleostomi</taxon>
        <taxon>Amphibia</taxon>
        <taxon>Batrachia</taxon>
        <taxon>Caudata</taxon>
        <taxon>Salamandroidea</taxon>
        <taxon>Salamandridae</taxon>
        <taxon>Pleurodelinae</taxon>
        <taxon>Pleurodeles</taxon>
    </lineage>
</organism>
<evidence type="ECO:0000256" key="1">
    <source>
        <dbReference type="SAM" id="MobiDB-lite"/>
    </source>
</evidence>
<evidence type="ECO:0000313" key="2">
    <source>
        <dbReference type="EMBL" id="KAJ1173077.1"/>
    </source>
</evidence>
<protein>
    <submittedName>
        <fullName evidence="2">Uncharacterized protein</fullName>
    </submittedName>
</protein>
<comment type="caution">
    <text evidence="2">The sequence shown here is derived from an EMBL/GenBank/DDBJ whole genome shotgun (WGS) entry which is preliminary data.</text>
</comment>
<accession>A0AAV7T8Z3</accession>
<dbReference type="Proteomes" id="UP001066276">
    <property type="component" value="Chromosome 4_1"/>
</dbReference>
<keyword evidence="3" id="KW-1185">Reference proteome</keyword>
<gene>
    <name evidence="2" type="ORF">NDU88_004919</name>
</gene>
<evidence type="ECO:0000313" key="3">
    <source>
        <dbReference type="Proteomes" id="UP001066276"/>
    </source>
</evidence>
<dbReference type="EMBL" id="JANPWB010000007">
    <property type="protein sequence ID" value="KAJ1173077.1"/>
    <property type="molecule type" value="Genomic_DNA"/>
</dbReference>
<reference evidence="2" key="1">
    <citation type="journal article" date="2022" name="bioRxiv">
        <title>Sequencing and chromosome-scale assembly of the giantPleurodeles waltlgenome.</title>
        <authorList>
            <person name="Brown T."/>
            <person name="Elewa A."/>
            <person name="Iarovenko S."/>
            <person name="Subramanian E."/>
            <person name="Araus A.J."/>
            <person name="Petzold A."/>
            <person name="Susuki M."/>
            <person name="Suzuki K.-i.T."/>
            <person name="Hayashi T."/>
            <person name="Toyoda A."/>
            <person name="Oliveira C."/>
            <person name="Osipova E."/>
            <person name="Leigh N.D."/>
            <person name="Simon A."/>
            <person name="Yun M.H."/>
        </authorList>
    </citation>
    <scope>NUCLEOTIDE SEQUENCE</scope>
    <source>
        <strain evidence="2">20211129_DDA</strain>
        <tissue evidence="2">Liver</tissue>
    </source>
</reference>
<proteinExistence type="predicted"/>
<feature type="region of interest" description="Disordered" evidence="1">
    <location>
        <begin position="110"/>
        <end position="129"/>
    </location>
</feature>
<name>A0AAV7T8Z3_PLEWA</name>